<organism evidence="2 3">
    <name type="scientific">Ruminococcus bicirculans</name>
    <name type="common">ex Wegman et al. 2014</name>
    <dbReference type="NCBI Taxonomy" id="1160721"/>
    <lineage>
        <taxon>Bacteria</taxon>
        <taxon>Bacillati</taxon>
        <taxon>Bacillota</taxon>
        <taxon>Clostridia</taxon>
        <taxon>Eubacteriales</taxon>
        <taxon>Oscillospiraceae</taxon>
        <taxon>Ruminococcus</taxon>
    </lineage>
</organism>
<dbReference type="AlphaFoldDB" id="A0AAW6EKF5"/>
<evidence type="ECO:0000313" key="2">
    <source>
        <dbReference type="EMBL" id="MDB8750326.1"/>
    </source>
</evidence>
<feature type="transmembrane region" description="Helical" evidence="1">
    <location>
        <begin position="335"/>
        <end position="355"/>
    </location>
</feature>
<feature type="transmembrane region" description="Helical" evidence="1">
    <location>
        <begin position="288"/>
        <end position="315"/>
    </location>
</feature>
<dbReference type="Proteomes" id="UP001213042">
    <property type="component" value="Unassembled WGS sequence"/>
</dbReference>
<feature type="transmembrane region" description="Helical" evidence="1">
    <location>
        <begin position="255"/>
        <end position="276"/>
    </location>
</feature>
<keyword evidence="1" id="KW-0812">Transmembrane</keyword>
<keyword evidence="1" id="KW-1133">Transmembrane helix</keyword>
<comment type="caution">
    <text evidence="2">The sequence shown here is derived from an EMBL/GenBank/DDBJ whole genome shotgun (WGS) entry which is preliminary data.</text>
</comment>
<evidence type="ECO:0000313" key="3">
    <source>
        <dbReference type="Proteomes" id="UP001213042"/>
    </source>
</evidence>
<gene>
    <name evidence="2" type="ORF">PNW00_07695</name>
</gene>
<evidence type="ECO:0008006" key="4">
    <source>
        <dbReference type="Google" id="ProtNLM"/>
    </source>
</evidence>
<reference evidence="2" key="1">
    <citation type="submission" date="2023-01" db="EMBL/GenBank/DDBJ databases">
        <title>Human gut microbiome strain richness.</title>
        <authorList>
            <person name="Chen-Liaw A."/>
        </authorList>
    </citation>
    <scope>NUCLEOTIDE SEQUENCE</scope>
    <source>
        <strain evidence="2">D43st1_D9_D43t1_170807</strain>
    </source>
</reference>
<protein>
    <recommendedName>
        <fullName evidence="4">ABC-2 family transporter protein</fullName>
    </recommendedName>
</protein>
<feature type="transmembrane region" description="Helical" evidence="1">
    <location>
        <begin position="161"/>
        <end position="179"/>
    </location>
</feature>
<dbReference type="RefSeq" id="WP_195221024.1">
    <property type="nucleotide sequence ID" value="NZ_JADMWL010000009.1"/>
</dbReference>
<evidence type="ECO:0000256" key="1">
    <source>
        <dbReference type="SAM" id="Phobius"/>
    </source>
</evidence>
<feature type="transmembrane region" description="Helical" evidence="1">
    <location>
        <begin position="200"/>
        <end position="221"/>
    </location>
</feature>
<dbReference type="EMBL" id="JAQMLU010000011">
    <property type="protein sequence ID" value="MDB8750326.1"/>
    <property type="molecule type" value="Genomic_DNA"/>
</dbReference>
<proteinExistence type="predicted"/>
<name>A0AAW6EKF5_9FIRM</name>
<accession>A0AAW6EKF5</accession>
<sequence>MKSMYSYQTSRLIKKFWLLFVIVIIFSASAKFTVYRSFVSSNNLTYMNKETAEIYNELIENSADKTLEQCDEYITEYEMRSYASGYNNNITAAVNKYKTELRSCFMVESIRSYARTGRGLTDANIPTDLVKNSRLYAAFPTPQVINDEPFLKFLELRAVDIMPIFVLLLVGVFVADSYEKRMDQQIRISKNSSAFFKSREIILSVAIFIMFTLSFFADLILSGTLQQSEYSTAPLQSVWKFDLAPLMLTVRGTIIWLYVTRLMSLFITYGIFVLVAKQVRSVKKYVMLTSGLIAVMSAAAHYVGALSPYMFAAVTSVNGQLNNLDYMRAFDCSEAVAVFIYLAAILSGLTAWRYSGYYEGNSKERC</sequence>
<keyword evidence="1" id="KW-0472">Membrane</keyword>